<evidence type="ECO:0000256" key="1">
    <source>
        <dbReference type="SAM" id="MobiDB-lite"/>
    </source>
</evidence>
<dbReference type="EMBL" id="NHYE01000960">
    <property type="protein sequence ID" value="PPR01201.1"/>
    <property type="molecule type" value="Genomic_DNA"/>
</dbReference>
<keyword evidence="3" id="KW-1185">Reference proteome</keyword>
<evidence type="ECO:0000313" key="3">
    <source>
        <dbReference type="Proteomes" id="UP000284706"/>
    </source>
</evidence>
<evidence type="ECO:0008006" key="4">
    <source>
        <dbReference type="Google" id="ProtNLM"/>
    </source>
</evidence>
<accession>A0A409YDX8</accession>
<evidence type="ECO:0000313" key="2">
    <source>
        <dbReference type="EMBL" id="PPR01201.1"/>
    </source>
</evidence>
<dbReference type="OrthoDB" id="2546621at2759"/>
<protein>
    <recommendedName>
        <fullName evidence="4">Proteasome assembly chaperone 1</fullName>
    </recommendedName>
</protein>
<organism evidence="2 3">
    <name type="scientific">Gymnopilus dilepis</name>
    <dbReference type="NCBI Taxonomy" id="231916"/>
    <lineage>
        <taxon>Eukaryota</taxon>
        <taxon>Fungi</taxon>
        <taxon>Dikarya</taxon>
        <taxon>Basidiomycota</taxon>
        <taxon>Agaricomycotina</taxon>
        <taxon>Agaricomycetes</taxon>
        <taxon>Agaricomycetidae</taxon>
        <taxon>Agaricales</taxon>
        <taxon>Agaricineae</taxon>
        <taxon>Hymenogastraceae</taxon>
        <taxon>Gymnopilus</taxon>
    </lineage>
</organism>
<comment type="caution">
    <text evidence="2">The sequence shown here is derived from an EMBL/GenBank/DDBJ whole genome shotgun (WGS) entry which is preliminary data.</text>
</comment>
<proteinExistence type="predicted"/>
<name>A0A409YDX8_9AGAR</name>
<dbReference type="Proteomes" id="UP000284706">
    <property type="component" value="Unassembled WGS sequence"/>
</dbReference>
<gene>
    <name evidence="2" type="ORF">CVT26_016082</name>
</gene>
<dbReference type="STRING" id="231916.A0A409YDX8"/>
<reference evidence="2 3" key="1">
    <citation type="journal article" date="2018" name="Evol. Lett.">
        <title>Horizontal gene cluster transfer increased hallucinogenic mushroom diversity.</title>
        <authorList>
            <person name="Reynolds H.T."/>
            <person name="Vijayakumar V."/>
            <person name="Gluck-Thaler E."/>
            <person name="Korotkin H.B."/>
            <person name="Matheny P.B."/>
            <person name="Slot J.C."/>
        </authorList>
    </citation>
    <scope>NUCLEOTIDE SEQUENCE [LARGE SCALE GENOMIC DNA]</scope>
    <source>
        <strain evidence="2 3">SRW20</strain>
    </source>
</reference>
<sequence length="278" mass="30036">MDVDPLSDTVPPRYAVESDEEEDEINPLPSKPSSQDTSVNVKIAGDLPTGSTVAVATGDVAAFWAKGASLGEQIGAVFVNDVQIGLVFKPKWTQAIVVVSEALSRLPLFSMHPYAKSILDSLKPSRVSLFDTYPVPIYATDQPTPFQDAPIRYLSTFDAPNVSVEDAQPFAPPNLIQSTSASFLGILSIAQPPIEATLILLPSPHTPHPPPKEVSPSNISHLAQDDVEWPTQQVNLAQTLLFQGLGETVDQAWKPVETVQKEKTPKRTTEIGEGGMYI</sequence>
<feature type="region of interest" description="Disordered" evidence="1">
    <location>
        <begin position="1"/>
        <end position="38"/>
    </location>
</feature>
<dbReference type="AlphaFoldDB" id="A0A409YDX8"/>
<dbReference type="InParanoid" id="A0A409YDX8"/>